<accession>A0A4Z2EUU4</accession>
<dbReference type="Proteomes" id="UP000314294">
    <property type="component" value="Unassembled WGS sequence"/>
</dbReference>
<protein>
    <submittedName>
        <fullName evidence="2">Uncharacterized protein</fullName>
    </submittedName>
</protein>
<reference evidence="2 3" key="1">
    <citation type="submission" date="2019-03" db="EMBL/GenBank/DDBJ databases">
        <title>First draft genome of Liparis tanakae, snailfish: a comprehensive survey of snailfish specific genes.</title>
        <authorList>
            <person name="Kim W."/>
            <person name="Song I."/>
            <person name="Jeong J.-H."/>
            <person name="Kim D."/>
            <person name="Kim S."/>
            <person name="Ryu S."/>
            <person name="Song J.Y."/>
            <person name="Lee S.K."/>
        </authorList>
    </citation>
    <scope>NUCLEOTIDE SEQUENCE [LARGE SCALE GENOMIC DNA]</scope>
    <source>
        <tissue evidence="2">Muscle</tissue>
    </source>
</reference>
<gene>
    <name evidence="2" type="ORF">EYF80_057707</name>
</gene>
<keyword evidence="3" id="KW-1185">Reference proteome</keyword>
<name>A0A4Z2EUU4_9TELE</name>
<dbReference type="EMBL" id="SRLO01002905">
    <property type="protein sequence ID" value="TNN32134.1"/>
    <property type="molecule type" value="Genomic_DNA"/>
</dbReference>
<evidence type="ECO:0000313" key="2">
    <source>
        <dbReference type="EMBL" id="TNN32134.1"/>
    </source>
</evidence>
<organism evidence="2 3">
    <name type="scientific">Liparis tanakae</name>
    <name type="common">Tanaka's snailfish</name>
    <dbReference type="NCBI Taxonomy" id="230148"/>
    <lineage>
        <taxon>Eukaryota</taxon>
        <taxon>Metazoa</taxon>
        <taxon>Chordata</taxon>
        <taxon>Craniata</taxon>
        <taxon>Vertebrata</taxon>
        <taxon>Euteleostomi</taxon>
        <taxon>Actinopterygii</taxon>
        <taxon>Neopterygii</taxon>
        <taxon>Teleostei</taxon>
        <taxon>Neoteleostei</taxon>
        <taxon>Acanthomorphata</taxon>
        <taxon>Eupercaria</taxon>
        <taxon>Perciformes</taxon>
        <taxon>Cottioidei</taxon>
        <taxon>Cottales</taxon>
        <taxon>Liparidae</taxon>
        <taxon>Liparis</taxon>
    </lineage>
</organism>
<proteinExistence type="predicted"/>
<evidence type="ECO:0000256" key="1">
    <source>
        <dbReference type="SAM" id="MobiDB-lite"/>
    </source>
</evidence>
<sequence length="123" mass="12938">MTKTIDWLRQMDDASAKDATASQTDCSSVVAVSTPPSETEVTVVPHAMDEVLNTSGSSVQAAQLPSPDPLADCEVSQDAPSQPSAEEALQISPKQANETQIGALTQDQNKTITTILPSSKEII</sequence>
<evidence type="ECO:0000313" key="3">
    <source>
        <dbReference type="Proteomes" id="UP000314294"/>
    </source>
</evidence>
<dbReference type="AlphaFoldDB" id="A0A4Z2EUU4"/>
<feature type="region of interest" description="Disordered" evidence="1">
    <location>
        <begin position="55"/>
        <end position="93"/>
    </location>
</feature>
<comment type="caution">
    <text evidence="2">The sequence shown here is derived from an EMBL/GenBank/DDBJ whole genome shotgun (WGS) entry which is preliminary data.</text>
</comment>